<keyword evidence="2" id="KW-1185">Reference proteome</keyword>
<accession>A0ABQ7P7X5</accession>
<protein>
    <submittedName>
        <fullName evidence="1">Uncharacterized protein</fullName>
    </submittedName>
</protein>
<name>A0ABQ7P7X5_9HYPO</name>
<gene>
    <name evidence="1" type="ORF">E4U57_002765</name>
</gene>
<reference evidence="1 2" key="1">
    <citation type="journal article" date="2020" name="bioRxiv">
        <title>Whole genome comparisons of ergot fungi reveals the divergence and evolution of species within the genus Claviceps are the result of varying mechanisms driving genome evolution and host range expansion.</title>
        <authorList>
            <person name="Wyka S.A."/>
            <person name="Mondo S.J."/>
            <person name="Liu M."/>
            <person name="Dettman J."/>
            <person name="Nalam V."/>
            <person name="Broders K.D."/>
        </authorList>
    </citation>
    <scope>NUCLEOTIDE SEQUENCE [LARGE SCALE GENOMIC DNA]</scope>
    <source>
        <strain evidence="1 2">LM583</strain>
    </source>
</reference>
<evidence type="ECO:0000313" key="1">
    <source>
        <dbReference type="EMBL" id="KAG5956246.1"/>
    </source>
</evidence>
<organism evidence="1 2">
    <name type="scientific">Claviceps arundinis</name>
    <dbReference type="NCBI Taxonomy" id="1623583"/>
    <lineage>
        <taxon>Eukaryota</taxon>
        <taxon>Fungi</taxon>
        <taxon>Dikarya</taxon>
        <taxon>Ascomycota</taxon>
        <taxon>Pezizomycotina</taxon>
        <taxon>Sordariomycetes</taxon>
        <taxon>Hypocreomycetidae</taxon>
        <taxon>Hypocreales</taxon>
        <taxon>Clavicipitaceae</taxon>
        <taxon>Claviceps</taxon>
    </lineage>
</organism>
<comment type="caution">
    <text evidence="1">The sequence shown here is derived from an EMBL/GenBank/DDBJ whole genome shotgun (WGS) entry which is preliminary data.</text>
</comment>
<evidence type="ECO:0000313" key="2">
    <source>
        <dbReference type="Proteomes" id="UP000742024"/>
    </source>
</evidence>
<dbReference type="EMBL" id="SRPR01000214">
    <property type="protein sequence ID" value="KAG5956246.1"/>
    <property type="molecule type" value="Genomic_DNA"/>
</dbReference>
<proteinExistence type="predicted"/>
<dbReference type="Proteomes" id="UP000742024">
    <property type="component" value="Unassembled WGS sequence"/>
</dbReference>
<sequence length="132" mass="15021">MPYWSQAPSDLPQRCRNSAVCPALIVLTKSDEKTIDAYLGHTIVKLPESDLRLVREPEHVSQMMSNMFTDFLDQFHTSLYVSITSYKEKWENVKFQYVDYSAAKAPSTAVLTDSCLKAAAYQSAWQFSDGRL</sequence>